<reference evidence="2 3" key="1">
    <citation type="submission" date="2018-11" db="EMBL/GenBank/DDBJ databases">
        <authorList>
            <person name="Mardanov A.V."/>
            <person name="Ravin N.V."/>
            <person name="Dedysh S.N."/>
        </authorList>
    </citation>
    <scope>NUCLEOTIDE SEQUENCE [LARGE SCALE GENOMIC DNA]</scope>
    <source>
        <strain evidence="2 3">AF10</strain>
    </source>
</reference>
<keyword evidence="1" id="KW-1133">Transmembrane helix</keyword>
<name>A0A4Q0SW15_9BACT</name>
<feature type="transmembrane region" description="Helical" evidence="1">
    <location>
        <begin position="78"/>
        <end position="99"/>
    </location>
</feature>
<dbReference type="RefSeq" id="WP_128914901.1">
    <property type="nucleotide sequence ID" value="NZ_RDSM01000003.1"/>
</dbReference>
<evidence type="ECO:0008006" key="4">
    <source>
        <dbReference type="Google" id="ProtNLM"/>
    </source>
</evidence>
<feature type="transmembrane region" description="Helical" evidence="1">
    <location>
        <begin position="503"/>
        <end position="526"/>
    </location>
</feature>
<feature type="transmembrane region" description="Helical" evidence="1">
    <location>
        <begin position="427"/>
        <end position="450"/>
    </location>
</feature>
<evidence type="ECO:0000256" key="1">
    <source>
        <dbReference type="SAM" id="Phobius"/>
    </source>
</evidence>
<sequence length="575" mass="62745">MAGLSEGAPRLPTQREQLIAIAWLRGRLFLSSFRTKGGKGELVARLFLLPFMAVLAIGPIVGAGAGAFYIVSQNDYKYFALLLWIVYGVWQTFTISAKAAAPTFDLTMLLRFPLRFSTYLLIRLVFSLLDTPTVICTLALLSASIGAGIARPSLFLPAALIFLLLDLTILFFFRMIFLWFDRFFAERKTREVLIGIFVIAMLGFQVLNVTFNPGFSERHDAVARAKHAQQVAAMKHYGHVAEPMLNALPPGLAATAITQFSRGAAAQAAAPVIALLAYGLGFLGMYARRLRGEFRGESFSEAPAMATFAEPTTAPTAEMFEAPALVGTPRSIEAGWLSPIVAACVVKDLRYLMRSGPLLLSMISPIFMVFILVTRSGIMHRSQDWLLPSALAYILLGFTVSMYNILGTEGPGVNLYFLAPIQLRDVVIAKNIVSVSIILVEVVLASAIVLSTAPMPPLPTLLAIYLWLAFTLTLNTTAGNIRSVYAPRLVDLGKFRQGRPGQLNALIGLLLLLLSLALGAATVYLAHHVDEPWVPVPVFAVLTVGALAFYRMNLNHIAQIALDRREVISAELCRT</sequence>
<feature type="transmembrane region" description="Helical" evidence="1">
    <location>
        <begin position="120"/>
        <end position="149"/>
    </location>
</feature>
<feature type="transmembrane region" description="Helical" evidence="1">
    <location>
        <begin position="268"/>
        <end position="287"/>
    </location>
</feature>
<dbReference type="EMBL" id="RDSM01000003">
    <property type="protein sequence ID" value="RXH55253.1"/>
    <property type="molecule type" value="Genomic_DNA"/>
</dbReference>
<proteinExistence type="predicted"/>
<keyword evidence="1" id="KW-0812">Transmembrane</keyword>
<keyword evidence="1" id="KW-0472">Membrane</keyword>
<accession>A0A4Q0SW15</accession>
<comment type="caution">
    <text evidence="2">The sequence shown here is derived from an EMBL/GenBank/DDBJ whole genome shotgun (WGS) entry which is preliminary data.</text>
</comment>
<feature type="transmembrane region" description="Helical" evidence="1">
    <location>
        <begin position="358"/>
        <end position="379"/>
    </location>
</feature>
<feature type="transmembrane region" description="Helical" evidence="1">
    <location>
        <begin position="46"/>
        <end position="72"/>
    </location>
</feature>
<evidence type="ECO:0000313" key="2">
    <source>
        <dbReference type="EMBL" id="RXH55253.1"/>
    </source>
</evidence>
<feature type="transmembrane region" description="Helical" evidence="1">
    <location>
        <begin position="155"/>
        <end position="180"/>
    </location>
</feature>
<reference evidence="3" key="2">
    <citation type="submission" date="2019-02" db="EMBL/GenBank/DDBJ databases">
        <title>Granulicella sibirica sp. nov., a psychrotolerant acidobacterium isolated from an organic soil layer in forested tundra, West Siberia.</title>
        <authorList>
            <person name="Oshkin I.Y."/>
            <person name="Kulichevskaya I.S."/>
            <person name="Rijpstra W.I.C."/>
            <person name="Sinninghe Damste J.S."/>
            <person name="Rakitin A.L."/>
            <person name="Ravin N.V."/>
            <person name="Dedysh S.N."/>
        </authorList>
    </citation>
    <scope>NUCLEOTIDE SEQUENCE [LARGE SCALE GENOMIC DNA]</scope>
    <source>
        <strain evidence="3">AF10</strain>
    </source>
</reference>
<evidence type="ECO:0000313" key="3">
    <source>
        <dbReference type="Proteomes" id="UP000289437"/>
    </source>
</evidence>
<dbReference type="AlphaFoldDB" id="A0A4Q0SW15"/>
<dbReference type="Proteomes" id="UP000289437">
    <property type="component" value="Unassembled WGS sequence"/>
</dbReference>
<feature type="transmembrane region" description="Helical" evidence="1">
    <location>
        <begin position="462"/>
        <end position="482"/>
    </location>
</feature>
<dbReference type="OrthoDB" id="111561at2"/>
<feature type="transmembrane region" description="Helical" evidence="1">
    <location>
        <begin position="385"/>
        <end position="406"/>
    </location>
</feature>
<protein>
    <recommendedName>
        <fullName evidence="4">ABC-2 type transport system permease protein</fullName>
    </recommendedName>
</protein>
<keyword evidence="3" id="KW-1185">Reference proteome</keyword>
<feature type="transmembrane region" description="Helical" evidence="1">
    <location>
        <begin position="532"/>
        <end position="550"/>
    </location>
</feature>
<organism evidence="2 3">
    <name type="scientific">Granulicella sibirica</name>
    <dbReference type="NCBI Taxonomy" id="2479048"/>
    <lineage>
        <taxon>Bacteria</taxon>
        <taxon>Pseudomonadati</taxon>
        <taxon>Acidobacteriota</taxon>
        <taxon>Terriglobia</taxon>
        <taxon>Terriglobales</taxon>
        <taxon>Acidobacteriaceae</taxon>
        <taxon>Granulicella</taxon>
    </lineage>
</organism>
<gene>
    <name evidence="2" type="ORF">GRAN_4357</name>
</gene>
<feature type="transmembrane region" description="Helical" evidence="1">
    <location>
        <begin position="192"/>
        <end position="211"/>
    </location>
</feature>